<evidence type="ECO:0000313" key="4">
    <source>
        <dbReference type="Proteomes" id="UP000053825"/>
    </source>
</evidence>
<feature type="domain" description="Thioredoxin" evidence="2">
    <location>
        <begin position="5"/>
        <end position="40"/>
    </location>
</feature>
<proteinExistence type="predicted"/>
<dbReference type="InterPro" id="IPR036249">
    <property type="entry name" value="Thioredoxin-like_sf"/>
</dbReference>
<name>A0A0L7RG60_9HYME</name>
<dbReference type="Gene3D" id="3.40.30.10">
    <property type="entry name" value="Glutaredoxin"/>
    <property type="match status" value="1"/>
</dbReference>
<evidence type="ECO:0000256" key="1">
    <source>
        <dbReference type="ARBA" id="ARBA00023157"/>
    </source>
</evidence>
<dbReference type="Proteomes" id="UP000053825">
    <property type="component" value="Unassembled WGS sequence"/>
</dbReference>
<keyword evidence="1" id="KW-1015">Disulfide bond</keyword>
<reference evidence="3 4" key="1">
    <citation type="submission" date="2015-07" db="EMBL/GenBank/DDBJ databases">
        <title>The genome of Habropoda laboriosa.</title>
        <authorList>
            <person name="Pan H."/>
            <person name="Kapheim K."/>
        </authorList>
    </citation>
    <scope>NUCLEOTIDE SEQUENCE [LARGE SCALE GENOMIC DNA]</scope>
    <source>
        <strain evidence="3">0110345459</strain>
    </source>
</reference>
<dbReference type="SUPFAM" id="SSF52833">
    <property type="entry name" value="Thioredoxin-like"/>
    <property type="match status" value="1"/>
</dbReference>
<accession>A0A0L7RG60</accession>
<feature type="non-terminal residue" evidence="3">
    <location>
        <position position="1"/>
    </location>
</feature>
<dbReference type="InterPro" id="IPR017937">
    <property type="entry name" value="Thioredoxin_CS"/>
</dbReference>
<dbReference type="CDD" id="cd02947">
    <property type="entry name" value="TRX_family"/>
    <property type="match status" value="1"/>
</dbReference>
<organism evidence="3 4">
    <name type="scientific">Habropoda laboriosa</name>
    <dbReference type="NCBI Taxonomy" id="597456"/>
    <lineage>
        <taxon>Eukaryota</taxon>
        <taxon>Metazoa</taxon>
        <taxon>Ecdysozoa</taxon>
        <taxon>Arthropoda</taxon>
        <taxon>Hexapoda</taxon>
        <taxon>Insecta</taxon>
        <taxon>Pterygota</taxon>
        <taxon>Neoptera</taxon>
        <taxon>Endopterygota</taxon>
        <taxon>Hymenoptera</taxon>
        <taxon>Apocrita</taxon>
        <taxon>Aculeata</taxon>
        <taxon>Apoidea</taxon>
        <taxon>Anthophila</taxon>
        <taxon>Apidae</taxon>
        <taxon>Habropoda</taxon>
    </lineage>
</organism>
<evidence type="ECO:0000259" key="2">
    <source>
        <dbReference type="Pfam" id="PF00085"/>
    </source>
</evidence>
<evidence type="ECO:0000313" key="3">
    <source>
        <dbReference type="EMBL" id="KOC69721.1"/>
    </source>
</evidence>
<keyword evidence="4" id="KW-1185">Reference proteome</keyword>
<dbReference type="EMBL" id="KQ414601">
    <property type="protein sequence ID" value="KOC69721.1"/>
    <property type="molecule type" value="Genomic_DNA"/>
</dbReference>
<dbReference type="PROSITE" id="PS00194">
    <property type="entry name" value="THIOREDOXIN_1"/>
    <property type="match status" value="1"/>
</dbReference>
<dbReference type="OrthoDB" id="2121326at2759"/>
<gene>
    <name evidence="3" type="ORF">WH47_07908</name>
</gene>
<dbReference type="PANTHER" id="PTHR46115">
    <property type="entry name" value="THIOREDOXIN-LIKE PROTEIN 1"/>
    <property type="match status" value="1"/>
</dbReference>
<dbReference type="AlphaFoldDB" id="A0A0L7RG60"/>
<dbReference type="Pfam" id="PF00085">
    <property type="entry name" value="Thioredoxin"/>
    <property type="match status" value="1"/>
</dbReference>
<dbReference type="InterPro" id="IPR013766">
    <property type="entry name" value="Thioredoxin_domain"/>
</dbReference>
<protein>
    <submittedName>
        <fullName evidence="3">Thioredoxin</fullName>
    </submittedName>
</protein>
<sequence>EDLQKKLEEAGDTLVVIDFYATWCGPCQLFKPQYEAMAEVRSFTLHKKFL</sequence>
<dbReference type="STRING" id="597456.A0A0L7RG60"/>